<feature type="transmembrane region" description="Helical" evidence="1">
    <location>
        <begin position="91"/>
        <end position="121"/>
    </location>
</feature>
<evidence type="ECO:0000313" key="3">
    <source>
        <dbReference type="Proteomes" id="UP000324298"/>
    </source>
</evidence>
<evidence type="ECO:0000313" key="2">
    <source>
        <dbReference type="EMBL" id="KAA0895262.1"/>
    </source>
</evidence>
<dbReference type="PANTHER" id="PTHR43471">
    <property type="entry name" value="ABC TRANSPORTER PERMEASE"/>
    <property type="match status" value="1"/>
</dbReference>
<feature type="transmembrane region" description="Helical" evidence="1">
    <location>
        <begin position="133"/>
        <end position="158"/>
    </location>
</feature>
<feature type="transmembrane region" description="Helical" evidence="1">
    <location>
        <begin position="17"/>
        <end position="37"/>
    </location>
</feature>
<dbReference type="GO" id="GO:0005886">
    <property type="term" value="C:plasma membrane"/>
    <property type="evidence" value="ECO:0007669"/>
    <property type="project" value="UniProtKB-SubCell"/>
</dbReference>
<comment type="caution">
    <text evidence="2">The sequence shown here is derived from an EMBL/GenBank/DDBJ whole genome shotgun (WGS) entry which is preliminary data.</text>
</comment>
<reference evidence="2 3" key="1">
    <citation type="submission" date="2019-04" db="EMBL/GenBank/DDBJ databases">
        <title>Geobacter ruber sp. nov., ferric-reducing bacteria isolated from paddy soil.</title>
        <authorList>
            <person name="Xu Z."/>
            <person name="Masuda Y."/>
            <person name="Itoh H."/>
            <person name="Senoo K."/>
        </authorList>
    </citation>
    <scope>NUCLEOTIDE SEQUENCE [LARGE SCALE GENOMIC DNA]</scope>
    <source>
        <strain evidence="2 3">Red88</strain>
    </source>
</reference>
<dbReference type="RefSeq" id="WP_149305843.1">
    <property type="nucleotide sequence ID" value="NZ_SRSD01000001.1"/>
</dbReference>
<dbReference type="OrthoDB" id="9810558at2"/>
<dbReference type="PANTHER" id="PTHR43471:SF10">
    <property type="entry name" value="SLL1107 PROTEIN"/>
    <property type="match status" value="1"/>
</dbReference>
<keyword evidence="3" id="KW-1185">Reference proteome</keyword>
<dbReference type="Proteomes" id="UP000324298">
    <property type="component" value="Unassembled WGS sequence"/>
</dbReference>
<proteinExistence type="predicted"/>
<organism evidence="2 3">
    <name type="scientific">Oryzomonas rubra</name>
    <dbReference type="NCBI Taxonomy" id="2509454"/>
    <lineage>
        <taxon>Bacteria</taxon>
        <taxon>Pseudomonadati</taxon>
        <taxon>Thermodesulfobacteriota</taxon>
        <taxon>Desulfuromonadia</taxon>
        <taxon>Geobacterales</taxon>
        <taxon>Geobacteraceae</taxon>
        <taxon>Oryzomonas</taxon>
    </lineage>
</organism>
<dbReference type="AlphaFoldDB" id="A0A5A9XQ49"/>
<feature type="transmembrane region" description="Helical" evidence="1">
    <location>
        <begin position="233"/>
        <end position="258"/>
    </location>
</feature>
<feature type="transmembrane region" description="Helical" evidence="1">
    <location>
        <begin position="49"/>
        <end position="71"/>
    </location>
</feature>
<dbReference type="Pfam" id="PF12679">
    <property type="entry name" value="ABC2_membrane_2"/>
    <property type="match status" value="1"/>
</dbReference>
<dbReference type="GO" id="GO:0140359">
    <property type="term" value="F:ABC-type transporter activity"/>
    <property type="evidence" value="ECO:0007669"/>
    <property type="project" value="InterPro"/>
</dbReference>
<dbReference type="EMBL" id="SRSD01000001">
    <property type="protein sequence ID" value="KAA0895262.1"/>
    <property type="molecule type" value="Genomic_DNA"/>
</dbReference>
<name>A0A5A9XQ49_9BACT</name>
<sequence length="264" mass="28840">MMNVILVTLKGVFRDRVFLGITALLVLFLFIPSAASLSMRQVTELSVTLSLSLISFILLLLAVFLGATSIWRDVERRYTFSVLSLPINRSFYLFGRFFGLALFLILTSAALGAVTCLVVKVTSGIYPPDRPIVLGYLALAVIFATLKYILLISVAILLSTVSTSFFLPIFGTICVFIAGGITQQVYEYINSPVAQAAISPFFKIAATAVYYLLPNLAGFDLKVNAIYSIAPDPSGLCMTFAYFLAYTAILLGCAALLFSRRELK</sequence>
<feature type="transmembrane region" description="Helical" evidence="1">
    <location>
        <begin position="164"/>
        <end position="181"/>
    </location>
</feature>
<keyword evidence="1" id="KW-0812">Transmembrane</keyword>
<gene>
    <name evidence="2" type="ORF">ET418_01725</name>
</gene>
<keyword evidence="1" id="KW-0472">Membrane</keyword>
<protein>
    <submittedName>
        <fullName evidence="2">ABC transporter permease</fullName>
    </submittedName>
</protein>
<feature type="transmembrane region" description="Helical" evidence="1">
    <location>
        <begin position="193"/>
        <end position="213"/>
    </location>
</feature>
<keyword evidence="1" id="KW-1133">Transmembrane helix</keyword>
<evidence type="ECO:0000256" key="1">
    <source>
        <dbReference type="SAM" id="Phobius"/>
    </source>
</evidence>
<accession>A0A5A9XQ49</accession>